<evidence type="ECO:0000313" key="3">
    <source>
        <dbReference type="Proteomes" id="UP000245124"/>
    </source>
</evidence>
<dbReference type="CDD" id="cd02440">
    <property type="entry name" value="AdoMet_MTases"/>
    <property type="match status" value="1"/>
</dbReference>
<protein>
    <submittedName>
        <fullName evidence="2">Type 11 methyltransferase</fullName>
    </submittedName>
</protein>
<dbReference type="EMBL" id="BDUD01000001">
    <property type="protein sequence ID" value="GBG22025.1"/>
    <property type="molecule type" value="Genomic_DNA"/>
</dbReference>
<feature type="domain" description="Methyltransferase type 11" evidence="1">
    <location>
        <begin position="109"/>
        <end position="167"/>
    </location>
</feature>
<reference evidence="2 3" key="1">
    <citation type="submission" date="2017-06" db="EMBL/GenBank/DDBJ databases">
        <title>Genome sequencing of cyanobaciteial culture collection at National Institute for Environmental Studies (NIES).</title>
        <authorList>
            <person name="Hirose Y."/>
            <person name="Shimura Y."/>
            <person name="Fujisawa T."/>
            <person name="Nakamura Y."/>
            <person name="Kawachi M."/>
        </authorList>
    </citation>
    <scope>NUCLEOTIDE SEQUENCE [LARGE SCALE GENOMIC DNA]</scope>
    <source>
        <strain evidence="2 3">NIES-4072</strain>
    </source>
</reference>
<dbReference type="SUPFAM" id="SSF53335">
    <property type="entry name" value="S-adenosyl-L-methionine-dependent methyltransferases"/>
    <property type="match status" value="1"/>
</dbReference>
<gene>
    <name evidence="2" type="ORF">NIES4072_57310</name>
</gene>
<organism evidence="2 3">
    <name type="scientific">Nostoc commune NIES-4072</name>
    <dbReference type="NCBI Taxonomy" id="2005467"/>
    <lineage>
        <taxon>Bacteria</taxon>
        <taxon>Bacillati</taxon>
        <taxon>Cyanobacteriota</taxon>
        <taxon>Cyanophyceae</taxon>
        <taxon>Nostocales</taxon>
        <taxon>Nostocaceae</taxon>
        <taxon>Nostoc</taxon>
    </lineage>
</organism>
<dbReference type="PANTHER" id="PTHR43036">
    <property type="entry name" value="OSJNBB0011N17.9 PROTEIN"/>
    <property type="match status" value="1"/>
</dbReference>
<keyword evidence="2" id="KW-0489">Methyltransferase</keyword>
<keyword evidence="2" id="KW-0808">Transferase</keyword>
<sequence>MLHSVCEKISEIAANFGNSTPKQRFMQLRPNQRLKLDDTDDKLFYAYPRFVTHVDEGFIQQLTDLYRDRLKPNTRIFDMMSSWVSHLPEEIQFAHVEGHGLNAEELTRNARLNHYFVQNLNENPQLPLPDEDFDAVLNCVSVQYVQYPEAVFSEIYRILKPGGVAIISFSNRMFFEKAIQAWREASEAQRVELVKEYFASVPGFTTAEVIAHKSTLPSLLQWLGAAGGDPFYAVIAYRS</sequence>
<dbReference type="InterPro" id="IPR029063">
    <property type="entry name" value="SAM-dependent_MTases_sf"/>
</dbReference>
<comment type="caution">
    <text evidence="2">The sequence shown here is derived from an EMBL/GenBank/DDBJ whole genome shotgun (WGS) entry which is preliminary data.</text>
</comment>
<dbReference type="InterPro" id="IPR013216">
    <property type="entry name" value="Methyltransf_11"/>
</dbReference>
<name>A0A2R5FUR0_NOSCO</name>
<accession>A0A2R5FUR0</accession>
<evidence type="ECO:0000259" key="1">
    <source>
        <dbReference type="Pfam" id="PF08241"/>
    </source>
</evidence>
<proteinExistence type="predicted"/>
<dbReference type="Pfam" id="PF08241">
    <property type="entry name" value="Methyltransf_11"/>
    <property type="match status" value="1"/>
</dbReference>
<dbReference type="Gene3D" id="3.40.50.150">
    <property type="entry name" value="Vaccinia Virus protein VP39"/>
    <property type="match status" value="1"/>
</dbReference>
<dbReference type="AlphaFoldDB" id="A0A2R5FUR0"/>
<evidence type="ECO:0000313" key="2">
    <source>
        <dbReference type="EMBL" id="GBG22025.1"/>
    </source>
</evidence>
<dbReference type="PANTHER" id="PTHR43036:SF2">
    <property type="entry name" value="OS04G0481300 PROTEIN"/>
    <property type="match status" value="1"/>
</dbReference>
<dbReference type="GO" id="GO:0032259">
    <property type="term" value="P:methylation"/>
    <property type="evidence" value="ECO:0007669"/>
    <property type="project" value="UniProtKB-KW"/>
</dbReference>
<dbReference type="Proteomes" id="UP000245124">
    <property type="component" value="Unassembled WGS sequence"/>
</dbReference>
<keyword evidence="3" id="KW-1185">Reference proteome</keyword>
<dbReference type="GO" id="GO:0008757">
    <property type="term" value="F:S-adenosylmethionine-dependent methyltransferase activity"/>
    <property type="evidence" value="ECO:0007669"/>
    <property type="project" value="InterPro"/>
</dbReference>